<organism evidence="2">
    <name type="scientific">Woronichinia naegeliana WA131</name>
    <dbReference type="NCBI Taxonomy" id="2824559"/>
    <lineage>
        <taxon>Bacteria</taxon>
        <taxon>Bacillati</taxon>
        <taxon>Cyanobacteriota</taxon>
        <taxon>Cyanophyceae</taxon>
        <taxon>Synechococcales</taxon>
        <taxon>Coelosphaeriaceae</taxon>
        <taxon>Woronichinia</taxon>
    </lineage>
</organism>
<protein>
    <recommendedName>
        <fullName evidence="1">vWA-MoxR associated protein N-terminal HTH domain-containing protein</fullName>
    </recommendedName>
</protein>
<reference evidence="2" key="1">
    <citation type="submission" date="2021-04" db="EMBL/GenBank/DDBJ databases">
        <title>Genome sequence of Woronichinia naegeliana from Washington state freshwater lake bloom.</title>
        <authorList>
            <person name="Dreher T.W."/>
        </authorList>
    </citation>
    <scope>NUCLEOTIDE SEQUENCE</scope>
    <source>
        <strain evidence="2">WA131</strain>
    </source>
</reference>
<feature type="domain" description="vWA-MoxR associated protein N-terminal HTH" evidence="1">
    <location>
        <begin position="1"/>
        <end position="84"/>
    </location>
</feature>
<gene>
    <name evidence="2" type="ORF">KA717_08730</name>
</gene>
<dbReference type="InterPro" id="IPR058651">
    <property type="entry name" value="HTH_VMAP-M9"/>
</dbReference>
<name>A0A977KZJ2_9CYAN</name>
<dbReference type="KEGG" id="wna:KA717_08730"/>
<proteinExistence type="predicted"/>
<accession>A0A977KZJ2</accession>
<dbReference type="AlphaFoldDB" id="A0A977KZJ2"/>
<evidence type="ECO:0000313" key="2">
    <source>
        <dbReference type="EMBL" id="UXE62779.1"/>
    </source>
</evidence>
<sequence>MNNQQIINHLDQITYKKTGKHFNDLQFTILEGVLNGDKYSDIAKRANCTKGNINDKASELWQLLTKTFGERINKTNLKTTIQRHMEKSNLCHSILMDEDIVAIIEKTIESVQMRTKLSIGSRLQQVGLSGEQIARVLDLPLKSLLGFLNNLENLDDLPD</sequence>
<dbReference type="Proteomes" id="UP001065613">
    <property type="component" value="Chromosome"/>
</dbReference>
<dbReference type="Pfam" id="PF26355">
    <property type="entry name" value="HTH_VMAP-M9"/>
    <property type="match status" value="1"/>
</dbReference>
<dbReference type="EMBL" id="CP073041">
    <property type="protein sequence ID" value="UXE62779.1"/>
    <property type="molecule type" value="Genomic_DNA"/>
</dbReference>
<evidence type="ECO:0000259" key="1">
    <source>
        <dbReference type="Pfam" id="PF26355"/>
    </source>
</evidence>